<dbReference type="InterPro" id="IPR050230">
    <property type="entry name" value="CALM/Myosin/TropC-like"/>
</dbReference>
<evidence type="ECO:0000313" key="5">
    <source>
        <dbReference type="EMBL" id="CAF3361047.1"/>
    </source>
</evidence>
<dbReference type="PROSITE" id="PS50222">
    <property type="entry name" value="EF_HAND_2"/>
    <property type="match status" value="2"/>
</dbReference>
<dbReference type="PANTHER" id="PTHR23048">
    <property type="entry name" value="MYOSIN LIGHT CHAIN 1, 3"/>
    <property type="match status" value="1"/>
</dbReference>
<dbReference type="InterPro" id="IPR011992">
    <property type="entry name" value="EF-hand-dom_pair"/>
</dbReference>
<dbReference type="InterPro" id="IPR002048">
    <property type="entry name" value="EF_hand_dom"/>
</dbReference>
<comment type="caution">
    <text evidence="4">The sequence shown here is derived from an EMBL/GenBank/DDBJ whole genome shotgun (WGS) entry which is preliminary data.</text>
</comment>
<dbReference type="CDD" id="cd00051">
    <property type="entry name" value="EFh"/>
    <property type="match status" value="1"/>
</dbReference>
<evidence type="ECO:0000313" key="6">
    <source>
        <dbReference type="Proteomes" id="UP000663865"/>
    </source>
</evidence>
<gene>
    <name evidence="5" type="ORF">FME351_LOCUS5425</name>
    <name evidence="4" type="ORF">KIK155_LOCUS3079</name>
</gene>
<dbReference type="SMART" id="SM00054">
    <property type="entry name" value="EFh"/>
    <property type="match status" value="3"/>
</dbReference>
<evidence type="ECO:0000313" key="4">
    <source>
        <dbReference type="EMBL" id="CAF3345086.1"/>
    </source>
</evidence>
<evidence type="ECO:0000256" key="1">
    <source>
        <dbReference type="ARBA" id="ARBA00022737"/>
    </source>
</evidence>
<dbReference type="GO" id="GO:0016460">
    <property type="term" value="C:myosin II complex"/>
    <property type="evidence" value="ECO:0007669"/>
    <property type="project" value="TreeGrafter"/>
</dbReference>
<dbReference type="Gene3D" id="1.10.238.10">
    <property type="entry name" value="EF-hand"/>
    <property type="match status" value="2"/>
</dbReference>
<sequence length="259" mass="30380">MNETPHSNRLAIDDNSLSAISYHHEKISNKLMTTVPPRLMPETVEDILNTFTFFDLNANQCIEVNELKRILNALNFKKTTDECYEIINTYDLNNDQMIDFHEFIFALARLIKHDVFTLLDIQQRFTSVDLSYISAVEYTFRVFFFCRKFDEDQDGKITISTLPILLRKGFGIPVNDYEIFDLLAKFDIVNESTKISFEKFIRMLQFAVRQGEKSHVPEYMKKLKHRCGPALRNIHHNDIKLLKKRMGGYLSSSMDEMKQ</sequence>
<organism evidence="4 6">
    <name type="scientific">Rotaria socialis</name>
    <dbReference type="NCBI Taxonomy" id="392032"/>
    <lineage>
        <taxon>Eukaryota</taxon>
        <taxon>Metazoa</taxon>
        <taxon>Spiralia</taxon>
        <taxon>Gnathifera</taxon>
        <taxon>Rotifera</taxon>
        <taxon>Eurotatoria</taxon>
        <taxon>Bdelloidea</taxon>
        <taxon>Philodinida</taxon>
        <taxon>Philodinidae</taxon>
        <taxon>Rotaria</taxon>
    </lineage>
</organism>
<evidence type="ECO:0000259" key="3">
    <source>
        <dbReference type="PROSITE" id="PS50222"/>
    </source>
</evidence>
<dbReference type="EMBL" id="CAJNYU010000448">
    <property type="protein sequence ID" value="CAF3361047.1"/>
    <property type="molecule type" value="Genomic_DNA"/>
</dbReference>
<dbReference type="Proteomes" id="UP000663865">
    <property type="component" value="Unassembled WGS sequence"/>
</dbReference>
<evidence type="ECO:0000256" key="2">
    <source>
        <dbReference type="ARBA" id="ARBA00022837"/>
    </source>
</evidence>
<feature type="domain" description="EF-hand" evidence="3">
    <location>
        <begin position="42"/>
        <end position="77"/>
    </location>
</feature>
<keyword evidence="2" id="KW-0106">Calcium</keyword>
<dbReference type="InterPro" id="IPR018247">
    <property type="entry name" value="EF_Hand_1_Ca_BS"/>
</dbReference>
<dbReference type="PROSITE" id="PS00018">
    <property type="entry name" value="EF_HAND_1"/>
    <property type="match status" value="2"/>
</dbReference>
<dbReference type="GO" id="GO:0005509">
    <property type="term" value="F:calcium ion binding"/>
    <property type="evidence" value="ECO:0007669"/>
    <property type="project" value="InterPro"/>
</dbReference>
<accession>A0A817VPW4</accession>
<keyword evidence="1" id="KW-0677">Repeat</keyword>
<dbReference type="EMBL" id="CAJNYV010000115">
    <property type="protein sequence ID" value="CAF3345086.1"/>
    <property type="molecule type" value="Genomic_DNA"/>
</dbReference>
<dbReference type="PANTHER" id="PTHR23048:SF0">
    <property type="entry name" value="CALMODULIN LIKE 3"/>
    <property type="match status" value="1"/>
</dbReference>
<reference evidence="4" key="1">
    <citation type="submission" date="2021-02" db="EMBL/GenBank/DDBJ databases">
        <authorList>
            <person name="Nowell W R."/>
        </authorList>
    </citation>
    <scope>NUCLEOTIDE SEQUENCE</scope>
</reference>
<dbReference type="Proteomes" id="UP000663869">
    <property type="component" value="Unassembled WGS sequence"/>
</dbReference>
<protein>
    <recommendedName>
        <fullName evidence="3">EF-hand domain-containing protein</fullName>
    </recommendedName>
</protein>
<dbReference type="Pfam" id="PF13499">
    <property type="entry name" value="EF-hand_7"/>
    <property type="match status" value="2"/>
</dbReference>
<name>A0A817VPW4_9BILA</name>
<dbReference type="AlphaFoldDB" id="A0A817VPW4"/>
<feature type="domain" description="EF-hand" evidence="3">
    <location>
        <begin position="78"/>
        <end position="113"/>
    </location>
</feature>
<proteinExistence type="predicted"/>
<dbReference type="SUPFAM" id="SSF47473">
    <property type="entry name" value="EF-hand"/>
    <property type="match status" value="1"/>
</dbReference>